<sequence length="140" mass="15237">MADELIRVEGWRELSRSLRRANSELPKGLRLAANEAAQLVVNDARPKVPVGPGKGGHAASSIKAASTRTAARVQGGGSKFPYYPWLDFGGRVGPSKSVRRPFMKTGRYLWKSYADQKTKVADTLDTALRRVIEDAGIGVE</sequence>
<comment type="caution">
    <text evidence="1">The sequence shown here is derived from an EMBL/GenBank/DDBJ whole genome shotgun (WGS) entry which is preliminary data.</text>
</comment>
<proteinExistence type="predicted"/>
<protein>
    <submittedName>
        <fullName evidence="1">HK97 gp10 family phage protein</fullName>
    </submittedName>
</protein>
<gene>
    <name evidence="1" type="ORF">FPZ41_45805</name>
</gene>
<dbReference type="AlphaFoldDB" id="A0A5N8X8M0"/>
<organism evidence="1 2">
    <name type="scientific">Streptomyces acidicola</name>
    <dbReference type="NCBI Taxonomy" id="2596892"/>
    <lineage>
        <taxon>Bacteria</taxon>
        <taxon>Bacillati</taxon>
        <taxon>Actinomycetota</taxon>
        <taxon>Actinomycetes</taxon>
        <taxon>Kitasatosporales</taxon>
        <taxon>Streptomycetaceae</taxon>
        <taxon>Streptomyces</taxon>
    </lineage>
</organism>
<evidence type="ECO:0000313" key="2">
    <source>
        <dbReference type="Proteomes" id="UP000373149"/>
    </source>
</evidence>
<dbReference type="EMBL" id="VMNX01000450">
    <property type="protein sequence ID" value="MPY55464.1"/>
    <property type="molecule type" value="Genomic_DNA"/>
</dbReference>
<dbReference type="RefSeq" id="WP_228023457.1">
    <property type="nucleotide sequence ID" value="NZ_VMNX01000450.1"/>
</dbReference>
<evidence type="ECO:0000313" key="1">
    <source>
        <dbReference type="EMBL" id="MPY55464.1"/>
    </source>
</evidence>
<accession>A0A5N8X8M0</accession>
<name>A0A5N8X8M0_9ACTN</name>
<keyword evidence="2" id="KW-1185">Reference proteome</keyword>
<dbReference type="Proteomes" id="UP000373149">
    <property type="component" value="Unassembled WGS sequence"/>
</dbReference>
<reference evidence="1 2" key="1">
    <citation type="submission" date="2019-09" db="EMBL/GenBank/DDBJ databases">
        <authorList>
            <person name="Duangmal K."/>
            <person name="Teo W.F.A."/>
            <person name="Lipun K."/>
        </authorList>
    </citation>
    <scope>NUCLEOTIDE SEQUENCE [LARGE SCALE GENOMIC DNA]</scope>
    <source>
        <strain evidence="1 2">K1PN6</strain>
    </source>
</reference>